<keyword evidence="5 8" id="KW-0408">Iron</keyword>
<dbReference type="InterPro" id="IPR017861">
    <property type="entry name" value="KAE1/TsaD"/>
</dbReference>
<dbReference type="InterPro" id="IPR022450">
    <property type="entry name" value="TsaD"/>
</dbReference>
<dbReference type="SUPFAM" id="SSF53067">
    <property type="entry name" value="Actin-like ATPase domain"/>
    <property type="match status" value="1"/>
</dbReference>
<dbReference type="InterPro" id="IPR017860">
    <property type="entry name" value="Peptidase_M22_CS"/>
</dbReference>
<dbReference type="EC" id="2.3.1.234" evidence="8"/>
<dbReference type="NCBIfam" id="TIGR00329">
    <property type="entry name" value="gcp_kae1"/>
    <property type="match status" value="1"/>
</dbReference>
<proteinExistence type="inferred from homology"/>
<dbReference type="InterPro" id="IPR000905">
    <property type="entry name" value="Gcp-like_dom"/>
</dbReference>
<name>A0A8J3EUI5_9ACTN</name>
<dbReference type="CDD" id="cd24133">
    <property type="entry name" value="ASKHA_NBD_TsaD_bac"/>
    <property type="match status" value="1"/>
</dbReference>
<dbReference type="RefSeq" id="WP_130648600.1">
    <property type="nucleotide sequence ID" value="NZ_BMHA01000005.1"/>
</dbReference>
<dbReference type="GO" id="GO:0002949">
    <property type="term" value="P:tRNA threonylcarbamoyladenosine modification"/>
    <property type="evidence" value="ECO:0007669"/>
    <property type="project" value="UniProtKB-UniRule"/>
</dbReference>
<evidence type="ECO:0000256" key="2">
    <source>
        <dbReference type="ARBA" id="ARBA00022679"/>
    </source>
</evidence>
<evidence type="ECO:0000256" key="7">
    <source>
        <dbReference type="ARBA" id="ARBA00048117"/>
    </source>
</evidence>
<dbReference type="Proteomes" id="UP000650511">
    <property type="component" value="Unassembled WGS sequence"/>
</dbReference>
<dbReference type="GO" id="GO:0005506">
    <property type="term" value="F:iron ion binding"/>
    <property type="evidence" value="ECO:0007669"/>
    <property type="project" value="UniProtKB-UniRule"/>
</dbReference>
<comment type="caution">
    <text evidence="10">The sequence shown here is derived from an EMBL/GenBank/DDBJ whole genome shotgun (WGS) entry which is preliminary data.</text>
</comment>
<dbReference type="GO" id="GO:0005737">
    <property type="term" value="C:cytoplasm"/>
    <property type="evidence" value="ECO:0007669"/>
    <property type="project" value="UniProtKB-SubCell"/>
</dbReference>
<comment type="function">
    <text evidence="8">Required for the formation of a threonylcarbamoyl group on adenosine at position 37 (t(6)A37) in tRNAs that read codons beginning with adenine. Is involved in the transfer of the threonylcarbamoyl moiety of threonylcarbamoyl-AMP (TC-AMP) to the N6 group of A37, together with TsaE and TsaB. TsaD likely plays a direct catalytic role in this reaction.</text>
</comment>
<dbReference type="Pfam" id="PF00814">
    <property type="entry name" value="TsaD"/>
    <property type="match status" value="1"/>
</dbReference>
<feature type="binding site" evidence="8">
    <location>
        <begin position="134"/>
        <end position="138"/>
    </location>
    <ligand>
        <name>substrate</name>
    </ligand>
</feature>
<sequence>MLVLGIETSCDETAVGVVEDRFTLRSNVIASQVELHAPYGGVVPEVAARAHLEALLPTIDRALVEAGCGLSDVDAVAVTSGPGLIGALLVGVSAAKGLALAHDKPLIGVNHLRAHVEVAQLEHGELEPPLAALVVSGGHTSIVALGEDGRFRQLGATIDDAAGEAFDKIARFLGLGYPGGPEIDRLARQGDPHAIAFPRAMRADPGYDVSLSGLKTAVVRYLRRLEAAGQEPDLADVAASFQEAIVDVQVDKTLRAAADQGLERVVLAGGVAANSRLRARFAEACGQAGLGLLVPSVPLCTDNGAMVAASGANLLAAGHLAPLELGVDPNLPLAG</sequence>
<feature type="binding site" evidence="8">
    <location>
        <position position="274"/>
    </location>
    <ligand>
        <name>substrate</name>
    </ligand>
</feature>
<keyword evidence="2 8" id="KW-0808">Transferase</keyword>
<dbReference type="Gene3D" id="3.30.420.40">
    <property type="match status" value="2"/>
</dbReference>
<protein>
    <recommendedName>
        <fullName evidence="8">tRNA N6-adenosine threonylcarbamoyltransferase</fullName>
        <ecNumber evidence="8">2.3.1.234</ecNumber>
    </recommendedName>
    <alternativeName>
        <fullName evidence="8">N6-L-threonylcarbamoyladenine synthase</fullName>
        <shortName evidence="8">t(6)A synthase</shortName>
    </alternativeName>
    <alternativeName>
        <fullName evidence="8">t(6)A37 threonylcarbamoyladenosine biosynthesis protein TsaD</fullName>
    </alternativeName>
    <alternativeName>
        <fullName evidence="8">tRNA threonylcarbamoyladenosine biosynthesis protein TsaD</fullName>
    </alternativeName>
</protein>
<dbReference type="GO" id="GO:0061711">
    <property type="term" value="F:tRNA N(6)-L-threonylcarbamoyladenine synthase activity"/>
    <property type="evidence" value="ECO:0007669"/>
    <property type="project" value="UniProtKB-EC"/>
</dbReference>
<keyword evidence="4 8" id="KW-0479">Metal-binding</keyword>
<evidence type="ECO:0000256" key="4">
    <source>
        <dbReference type="ARBA" id="ARBA00022723"/>
    </source>
</evidence>
<comment type="subcellular location">
    <subcellularLocation>
        <location evidence="8">Cytoplasm</location>
    </subcellularLocation>
</comment>
<reference evidence="10" key="2">
    <citation type="submission" date="2020-09" db="EMBL/GenBank/DDBJ databases">
        <authorList>
            <person name="Sun Q."/>
            <person name="Zhou Y."/>
        </authorList>
    </citation>
    <scope>NUCLEOTIDE SEQUENCE</scope>
    <source>
        <strain evidence="10">CGMCC 1.14988</strain>
    </source>
</reference>
<feature type="binding site" evidence="8">
    <location>
        <position position="167"/>
    </location>
    <ligand>
        <name>substrate</name>
    </ligand>
</feature>
<keyword evidence="6 8" id="KW-0012">Acyltransferase</keyword>
<evidence type="ECO:0000313" key="11">
    <source>
        <dbReference type="Proteomes" id="UP000650511"/>
    </source>
</evidence>
<comment type="cofactor">
    <cofactor evidence="8">
        <name>Fe(2+)</name>
        <dbReference type="ChEBI" id="CHEBI:29033"/>
    </cofactor>
    <text evidence="8">Binds 1 Fe(2+) ion per subunit.</text>
</comment>
<dbReference type="PANTHER" id="PTHR11735">
    <property type="entry name" value="TRNA N6-ADENOSINE THREONYLCARBAMOYLTRANSFERASE"/>
    <property type="match status" value="1"/>
</dbReference>
<feature type="binding site" evidence="8">
    <location>
        <position position="180"/>
    </location>
    <ligand>
        <name>substrate</name>
    </ligand>
</feature>
<dbReference type="PROSITE" id="PS01016">
    <property type="entry name" value="GLYCOPROTEASE"/>
    <property type="match status" value="1"/>
</dbReference>
<feature type="binding site" evidence="8">
    <location>
        <position position="111"/>
    </location>
    <ligand>
        <name>Fe cation</name>
        <dbReference type="ChEBI" id="CHEBI:24875"/>
    </ligand>
</feature>
<dbReference type="NCBIfam" id="TIGR03723">
    <property type="entry name" value="T6A_TsaD_YgjD"/>
    <property type="match status" value="1"/>
</dbReference>
<comment type="similarity">
    <text evidence="8">Belongs to the KAE1 / TsaD family.</text>
</comment>
<evidence type="ECO:0000256" key="8">
    <source>
        <dbReference type="HAMAP-Rule" id="MF_01445"/>
    </source>
</evidence>
<evidence type="ECO:0000259" key="9">
    <source>
        <dbReference type="Pfam" id="PF00814"/>
    </source>
</evidence>
<dbReference type="PANTHER" id="PTHR11735:SF6">
    <property type="entry name" value="TRNA N6-ADENOSINE THREONYLCARBAMOYLTRANSFERASE, MITOCHONDRIAL"/>
    <property type="match status" value="1"/>
</dbReference>
<organism evidence="10 11">
    <name type="scientific">Egicoccus halophilus</name>
    <dbReference type="NCBI Taxonomy" id="1670830"/>
    <lineage>
        <taxon>Bacteria</taxon>
        <taxon>Bacillati</taxon>
        <taxon>Actinomycetota</taxon>
        <taxon>Nitriliruptoria</taxon>
        <taxon>Egicoccales</taxon>
        <taxon>Egicoccaceae</taxon>
        <taxon>Egicoccus</taxon>
    </lineage>
</organism>
<keyword evidence="1 8" id="KW-0963">Cytoplasm</keyword>
<keyword evidence="11" id="KW-1185">Reference proteome</keyword>
<feature type="binding site" evidence="8">
    <location>
        <position position="184"/>
    </location>
    <ligand>
        <name>substrate</name>
    </ligand>
</feature>
<dbReference type="OrthoDB" id="9806197at2"/>
<feature type="binding site" evidence="8">
    <location>
        <position position="302"/>
    </location>
    <ligand>
        <name>Fe cation</name>
        <dbReference type="ChEBI" id="CHEBI:24875"/>
    </ligand>
</feature>
<dbReference type="InterPro" id="IPR043129">
    <property type="entry name" value="ATPase_NBD"/>
</dbReference>
<feature type="binding site" evidence="8">
    <location>
        <position position="115"/>
    </location>
    <ligand>
        <name>Fe cation</name>
        <dbReference type="ChEBI" id="CHEBI:24875"/>
    </ligand>
</feature>
<keyword evidence="3 8" id="KW-0819">tRNA processing</keyword>
<evidence type="ECO:0000256" key="1">
    <source>
        <dbReference type="ARBA" id="ARBA00022490"/>
    </source>
</evidence>
<dbReference type="HAMAP" id="MF_01445">
    <property type="entry name" value="TsaD"/>
    <property type="match status" value="1"/>
</dbReference>
<evidence type="ECO:0000256" key="6">
    <source>
        <dbReference type="ARBA" id="ARBA00023315"/>
    </source>
</evidence>
<accession>A0A8J3EUI5</accession>
<feature type="domain" description="Gcp-like" evidence="9">
    <location>
        <begin position="24"/>
        <end position="308"/>
    </location>
</feature>
<gene>
    <name evidence="8 10" type="primary">tsaD</name>
    <name evidence="10" type="ORF">GCM10011354_16470</name>
</gene>
<reference evidence="10" key="1">
    <citation type="journal article" date="2014" name="Int. J. Syst. Evol. Microbiol.">
        <title>Complete genome sequence of Corynebacterium casei LMG S-19264T (=DSM 44701T), isolated from a smear-ripened cheese.</title>
        <authorList>
            <consortium name="US DOE Joint Genome Institute (JGI-PGF)"/>
            <person name="Walter F."/>
            <person name="Albersmeier A."/>
            <person name="Kalinowski J."/>
            <person name="Ruckert C."/>
        </authorList>
    </citation>
    <scope>NUCLEOTIDE SEQUENCE</scope>
    <source>
        <strain evidence="10">CGMCC 1.14988</strain>
    </source>
</reference>
<evidence type="ECO:0000256" key="3">
    <source>
        <dbReference type="ARBA" id="ARBA00022694"/>
    </source>
</evidence>
<dbReference type="FunFam" id="3.30.420.40:FF:000040">
    <property type="entry name" value="tRNA N6-adenosine threonylcarbamoyltransferase"/>
    <property type="match status" value="1"/>
</dbReference>
<evidence type="ECO:0000256" key="5">
    <source>
        <dbReference type="ARBA" id="ARBA00023004"/>
    </source>
</evidence>
<dbReference type="EMBL" id="BMHA01000005">
    <property type="protein sequence ID" value="GGI05911.1"/>
    <property type="molecule type" value="Genomic_DNA"/>
</dbReference>
<dbReference type="PRINTS" id="PR00789">
    <property type="entry name" value="OSIALOPTASE"/>
</dbReference>
<evidence type="ECO:0000313" key="10">
    <source>
        <dbReference type="EMBL" id="GGI05911.1"/>
    </source>
</evidence>
<comment type="catalytic activity">
    <reaction evidence="7 8">
        <text>L-threonylcarbamoyladenylate + adenosine(37) in tRNA = N(6)-L-threonylcarbamoyladenosine(37) in tRNA + AMP + H(+)</text>
        <dbReference type="Rhea" id="RHEA:37059"/>
        <dbReference type="Rhea" id="RHEA-COMP:10162"/>
        <dbReference type="Rhea" id="RHEA-COMP:10163"/>
        <dbReference type="ChEBI" id="CHEBI:15378"/>
        <dbReference type="ChEBI" id="CHEBI:73682"/>
        <dbReference type="ChEBI" id="CHEBI:74411"/>
        <dbReference type="ChEBI" id="CHEBI:74418"/>
        <dbReference type="ChEBI" id="CHEBI:456215"/>
        <dbReference type="EC" id="2.3.1.234"/>
    </reaction>
</comment>
<dbReference type="AlphaFoldDB" id="A0A8J3EUI5"/>